<protein>
    <submittedName>
        <fullName evidence="3">DUF4349 domain-containing protein</fullName>
    </submittedName>
</protein>
<dbReference type="Proteomes" id="UP000297453">
    <property type="component" value="Unassembled WGS sequence"/>
</dbReference>
<keyword evidence="1" id="KW-0812">Transmembrane</keyword>
<keyword evidence="1" id="KW-0472">Membrane</keyword>
<dbReference type="InterPro" id="IPR025645">
    <property type="entry name" value="DUF4349"/>
</dbReference>
<evidence type="ECO:0000259" key="2">
    <source>
        <dbReference type="Pfam" id="PF14257"/>
    </source>
</evidence>
<evidence type="ECO:0000313" key="4">
    <source>
        <dbReference type="Proteomes" id="UP000297453"/>
    </source>
</evidence>
<dbReference type="RefSeq" id="WP_135586937.1">
    <property type="nucleotide sequence ID" value="NZ_RQEP01000010.1"/>
</dbReference>
<keyword evidence="4" id="KW-1185">Reference proteome</keyword>
<sequence length="294" mass="33083">MKKSLIFLFLLSMLLTCKGEKQSDAQGFAGEEASKKSAPTPSAVYQAKEDVADVKTGKDADGTPGQFKPFVSSKIGTLKIGRLLEYKVDLAFQTKDFGAARRFLLQLSDKYGFVQSTNFDNYDDTSSSTMTAVLHVKSSDLYQVLLELDKIGTLTHENIQVEDHTEAFELEQIHARREKIRTARRGELTSRLPSKAAVEAEELLGQSEDAADSAEFEKWKILDRVQWAKISIRLDGPEKPKGVNVPNFRDVFTDLVELFLRLIVLAIYSIPFVILAVGGFFLFKYIRNRRSKKD</sequence>
<proteinExistence type="predicted"/>
<organism evidence="3 4">
    <name type="scientific">Leptospira semungkisensis</name>
    <dbReference type="NCBI Taxonomy" id="2484985"/>
    <lineage>
        <taxon>Bacteria</taxon>
        <taxon>Pseudomonadati</taxon>
        <taxon>Spirochaetota</taxon>
        <taxon>Spirochaetia</taxon>
        <taxon>Leptospirales</taxon>
        <taxon>Leptospiraceae</taxon>
        <taxon>Leptospira</taxon>
    </lineage>
</organism>
<evidence type="ECO:0000313" key="3">
    <source>
        <dbReference type="EMBL" id="TGK04924.1"/>
    </source>
</evidence>
<evidence type="ECO:0000256" key="1">
    <source>
        <dbReference type="SAM" id="Phobius"/>
    </source>
</evidence>
<reference evidence="3" key="1">
    <citation type="journal article" date="2019" name="PLoS Negl. Trop. Dis.">
        <title>Revisiting the worldwide diversity of Leptospira species in the environment.</title>
        <authorList>
            <person name="Vincent A.T."/>
            <person name="Schiettekatte O."/>
            <person name="Bourhy P."/>
            <person name="Veyrier F.J."/>
            <person name="Picardeau M."/>
        </authorList>
    </citation>
    <scope>NUCLEOTIDE SEQUENCE [LARGE SCALE GENOMIC DNA]</scope>
    <source>
        <strain evidence="3">SSS9</strain>
    </source>
</reference>
<dbReference type="OrthoDB" id="345519at2"/>
<dbReference type="EMBL" id="RQEP01000010">
    <property type="protein sequence ID" value="TGK04924.1"/>
    <property type="molecule type" value="Genomic_DNA"/>
</dbReference>
<keyword evidence="1" id="KW-1133">Transmembrane helix</keyword>
<dbReference type="AlphaFoldDB" id="A0A4R9G0Z3"/>
<gene>
    <name evidence="3" type="ORF">EHO59_08730</name>
</gene>
<comment type="caution">
    <text evidence="3">The sequence shown here is derived from an EMBL/GenBank/DDBJ whole genome shotgun (WGS) entry which is preliminary data.</text>
</comment>
<feature type="domain" description="DUF4349" evidence="2">
    <location>
        <begin position="84"/>
        <end position="281"/>
    </location>
</feature>
<accession>A0A4R9G0Z3</accession>
<feature type="transmembrane region" description="Helical" evidence="1">
    <location>
        <begin position="258"/>
        <end position="283"/>
    </location>
</feature>
<dbReference type="Pfam" id="PF14257">
    <property type="entry name" value="DUF4349"/>
    <property type="match status" value="1"/>
</dbReference>
<name>A0A4R9G0Z3_9LEPT</name>